<name>A0A9X1F669_9FLAO</name>
<dbReference type="InterPro" id="IPR025347">
    <property type="entry name" value="DUF4251"/>
</dbReference>
<proteinExistence type="predicted"/>
<comment type="caution">
    <text evidence="1">The sequence shown here is derived from an EMBL/GenBank/DDBJ whole genome shotgun (WGS) entry which is preliminary data.</text>
</comment>
<evidence type="ECO:0000313" key="2">
    <source>
        <dbReference type="Proteomes" id="UP001138894"/>
    </source>
</evidence>
<reference evidence="1" key="1">
    <citation type="submission" date="2021-04" db="EMBL/GenBank/DDBJ databases">
        <authorList>
            <person name="Pira H."/>
            <person name="Risdian C."/>
            <person name="Wink J."/>
        </authorList>
    </citation>
    <scope>NUCLEOTIDE SEQUENCE</scope>
    <source>
        <strain evidence="1">WHY3</strain>
    </source>
</reference>
<protein>
    <submittedName>
        <fullName evidence="1">DUF4251 domain-containing protein</fullName>
    </submittedName>
</protein>
<accession>A0A9X1F669</accession>
<organism evidence="1 2">
    <name type="scientific">Winogradskyella luteola</name>
    <dbReference type="NCBI Taxonomy" id="2828330"/>
    <lineage>
        <taxon>Bacteria</taxon>
        <taxon>Pseudomonadati</taxon>
        <taxon>Bacteroidota</taxon>
        <taxon>Flavobacteriia</taxon>
        <taxon>Flavobacteriales</taxon>
        <taxon>Flavobacteriaceae</taxon>
        <taxon>Winogradskyella</taxon>
    </lineage>
</organism>
<dbReference type="Proteomes" id="UP001138894">
    <property type="component" value="Unassembled WGS sequence"/>
</dbReference>
<gene>
    <name evidence="1" type="ORF">KCG49_02770</name>
</gene>
<dbReference type="RefSeq" id="WP_218544659.1">
    <property type="nucleotide sequence ID" value="NZ_JAGSPD010000002.1"/>
</dbReference>
<sequence length="197" mass="22214">MNRSILHYRLNLFLLVGILSLLWTCKSADKAENRANDLLALEQLSEQEEYRIDVKVAFPFNTLATTQVLNALLIQNAGNNPNRIDVAGNGNFIEIRKDSVKGYLPFFGERRINGGSYGANEAGIQFDGKLENYTKQVNEKKGKLVLEFSTEQIKNGSDSYDVIIEIYPNENTMVTVTPTYKTFMRYSGMLTAVDIVE</sequence>
<dbReference type="Pfam" id="PF14059">
    <property type="entry name" value="DUF4251"/>
    <property type="match status" value="1"/>
</dbReference>
<evidence type="ECO:0000313" key="1">
    <source>
        <dbReference type="EMBL" id="MBV7268111.1"/>
    </source>
</evidence>
<keyword evidence="2" id="KW-1185">Reference proteome</keyword>
<dbReference type="AlphaFoldDB" id="A0A9X1F669"/>
<dbReference type="EMBL" id="JAGSPD010000002">
    <property type="protein sequence ID" value="MBV7268111.1"/>
    <property type="molecule type" value="Genomic_DNA"/>
</dbReference>